<dbReference type="PRINTS" id="PR01415">
    <property type="entry name" value="ANKYRIN"/>
</dbReference>
<evidence type="ECO:0000313" key="5">
    <source>
        <dbReference type="Proteomes" id="UP001162131"/>
    </source>
</evidence>
<dbReference type="AlphaFoldDB" id="A0AAU9J050"/>
<dbReference type="Pfam" id="PF12796">
    <property type="entry name" value="Ank_2"/>
    <property type="match status" value="3"/>
</dbReference>
<dbReference type="Proteomes" id="UP001162131">
    <property type="component" value="Unassembled WGS sequence"/>
</dbReference>
<feature type="repeat" description="ANK" evidence="3">
    <location>
        <begin position="437"/>
        <end position="469"/>
    </location>
</feature>
<dbReference type="InterPro" id="IPR036770">
    <property type="entry name" value="Ankyrin_rpt-contain_sf"/>
</dbReference>
<dbReference type="InterPro" id="IPR002110">
    <property type="entry name" value="Ankyrin_rpt"/>
</dbReference>
<dbReference type="Gene3D" id="1.25.40.20">
    <property type="entry name" value="Ankyrin repeat-containing domain"/>
    <property type="match status" value="5"/>
</dbReference>
<evidence type="ECO:0000313" key="4">
    <source>
        <dbReference type="EMBL" id="CAG9317731.1"/>
    </source>
</evidence>
<feature type="repeat" description="ANK" evidence="3">
    <location>
        <begin position="404"/>
        <end position="436"/>
    </location>
</feature>
<keyword evidence="1" id="KW-0677">Repeat</keyword>
<accession>A0AAU9J050</accession>
<keyword evidence="5" id="KW-1185">Reference proteome</keyword>
<dbReference type="PANTHER" id="PTHR24171">
    <property type="entry name" value="ANKYRIN REPEAT DOMAIN-CONTAINING PROTEIN 39-RELATED"/>
    <property type="match status" value="1"/>
</dbReference>
<sequence length="646" mass="73024">MAKPDAIAISYSMPSSYPNDLFTLVSKGKISSLYDSIKEMAPSEILYQLSRQDHEGKTLIHYSCYLDLEIISLYLVSLGSNLTNVDRNGQNCFHVLAFKGNYKTLNTILNFELHKLRKNLYDSMNSMKWDFGMGNINLSNTAGWILTSSIDSDLKIKAKKLKYSVELIQKLRDYFSQVVQIYNSALSQVDSRGRNPLHYAALSKFTWCHKVVESLLSPHKVENFSEFLLNFDSLERLKNSPFKIDPKKYLSVLDEVKSIIGSNEYKICFKEFKDALKTVITNAINLKDNKAKTPLKIATISGDFKIVTKLVDLRAEKPPEDTQALSNLKSASSKLVAKYLSLPEPSTITDNIESYNDLIRFGYIPENSKRKLLSKNISKKSITERGPLPADIINQKDPNLIGWDLYTPLHYACMLGKLEDTIELINQGADVNAVSEYSLTPLHLAAQFNKSNTIKVLIDNGAIKNQRDQKNMAPLMLAAKFGATDSLKSLLGNGADPYEMDEKKWTCLHYASFHNKEKIVAELIKWDSDENKLHLIKNLHGKTALELTSNPKTKAAFDTLWMAAHKGDLDLARKLFRKGHDVNERTLLERNTPLMNAVKNSQVMMVKLLLDHGADIEITNKDQLTALDYAKEVGHPQIIMILEAYK</sequence>
<evidence type="ECO:0000256" key="2">
    <source>
        <dbReference type="ARBA" id="ARBA00023043"/>
    </source>
</evidence>
<proteinExistence type="predicted"/>
<gene>
    <name evidence="4" type="ORF">BSTOLATCC_MIC18973</name>
</gene>
<dbReference type="PROSITE" id="PS50088">
    <property type="entry name" value="ANK_REPEAT"/>
    <property type="match status" value="4"/>
</dbReference>
<dbReference type="EMBL" id="CAJZBQ010000018">
    <property type="protein sequence ID" value="CAG9317731.1"/>
    <property type="molecule type" value="Genomic_DNA"/>
</dbReference>
<comment type="caution">
    <text evidence="4">The sequence shown here is derived from an EMBL/GenBank/DDBJ whole genome shotgun (WGS) entry which is preliminary data.</text>
</comment>
<evidence type="ECO:0000256" key="1">
    <source>
        <dbReference type="ARBA" id="ARBA00022737"/>
    </source>
</evidence>
<organism evidence="4 5">
    <name type="scientific">Blepharisma stoltei</name>
    <dbReference type="NCBI Taxonomy" id="1481888"/>
    <lineage>
        <taxon>Eukaryota</taxon>
        <taxon>Sar</taxon>
        <taxon>Alveolata</taxon>
        <taxon>Ciliophora</taxon>
        <taxon>Postciliodesmatophora</taxon>
        <taxon>Heterotrichea</taxon>
        <taxon>Heterotrichida</taxon>
        <taxon>Blepharismidae</taxon>
        <taxon>Blepharisma</taxon>
    </lineage>
</organism>
<name>A0AAU9J050_9CILI</name>
<dbReference type="PROSITE" id="PS50297">
    <property type="entry name" value="ANK_REP_REGION"/>
    <property type="match status" value="3"/>
</dbReference>
<feature type="repeat" description="ANK" evidence="3">
    <location>
        <begin position="470"/>
        <end position="502"/>
    </location>
</feature>
<reference evidence="4" key="1">
    <citation type="submission" date="2021-09" db="EMBL/GenBank/DDBJ databases">
        <authorList>
            <consortium name="AG Swart"/>
            <person name="Singh M."/>
            <person name="Singh A."/>
            <person name="Seah K."/>
            <person name="Emmerich C."/>
        </authorList>
    </citation>
    <scope>NUCLEOTIDE SEQUENCE</scope>
    <source>
        <strain evidence="4">ATCC30299</strain>
    </source>
</reference>
<evidence type="ECO:0000256" key="3">
    <source>
        <dbReference type="PROSITE-ProRule" id="PRU00023"/>
    </source>
</evidence>
<dbReference type="SMART" id="SM00248">
    <property type="entry name" value="ANK"/>
    <property type="match status" value="10"/>
</dbReference>
<evidence type="ECO:0008006" key="6">
    <source>
        <dbReference type="Google" id="ProtNLM"/>
    </source>
</evidence>
<keyword evidence="2 3" id="KW-0040">ANK repeat</keyword>
<protein>
    <recommendedName>
        <fullName evidence="6">Ankyrin repeat protein</fullName>
    </recommendedName>
</protein>
<dbReference type="SUPFAM" id="SSF48403">
    <property type="entry name" value="Ankyrin repeat"/>
    <property type="match status" value="2"/>
</dbReference>
<feature type="repeat" description="ANK" evidence="3">
    <location>
        <begin position="589"/>
        <end position="621"/>
    </location>
</feature>